<organism evidence="7 8">
    <name type="scientific">Necator americanus</name>
    <name type="common">Human hookworm</name>
    <dbReference type="NCBI Taxonomy" id="51031"/>
    <lineage>
        <taxon>Eukaryota</taxon>
        <taxon>Metazoa</taxon>
        <taxon>Ecdysozoa</taxon>
        <taxon>Nematoda</taxon>
        <taxon>Chromadorea</taxon>
        <taxon>Rhabditida</taxon>
        <taxon>Rhabditina</taxon>
        <taxon>Rhabditomorpha</taxon>
        <taxon>Strongyloidea</taxon>
        <taxon>Ancylostomatidae</taxon>
        <taxon>Bunostominae</taxon>
        <taxon>Necator</taxon>
    </lineage>
</organism>
<dbReference type="Proteomes" id="UP001303046">
    <property type="component" value="Unassembled WGS sequence"/>
</dbReference>
<dbReference type="EMBL" id="JAVFWL010000001">
    <property type="protein sequence ID" value="KAK6728297.1"/>
    <property type="molecule type" value="Genomic_DNA"/>
</dbReference>
<dbReference type="Pfam" id="PF01490">
    <property type="entry name" value="Aa_trans"/>
    <property type="match status" value="1"/>
</dbReference>
<gene>
    <name evidence="7" type="primary">Necator_chrI.g1877</name>
    <name evidence="7" type="ORF">RB195_005751</name>
</gene>
<evidence type="ECO:0000313" key="7">
    <source>
        <dbReference type="EMBL" id="KAK6728297.1"/>
    </source>
</evidence>
<keyword evidence="2 5" id="KW-0812">Transmembrane</keyword>
<dbReference type="PANTHER" id="PTHR22950:SF193">
    <property type="entry name" value="AMINO ACID TRANSPORTER TRANSMEMBRANE DOMAIN-CONTAINING PROTEIN"/>
    <property type="match status" value="1"/>
</dbReference>
<evidence type="ECO:0000313" key="8">
    <source>
        <dbReference type="Proteomes" id="UP001303046"/>
    </source>
</evidence>
<dbReference type="InterPro" id="IPR013057">
    <property type="entry name" value="AA_transpt_TM"/>
</dbReference>
<comment type="subcellular location">
    <subcellularLocation>
        <location evidence="1">Membrane</location>
        <topology evidence="1">Multi-pass membrane protein</topology>
    </subcellularLocation>
</comment>
<feature type="transmembrane region" description="Helical" evidence="5">
    <location>
        <begin position="90"/>
        <end position="116"/>
    </location>
</feature>
<evidence type="ECO:0000259" key="6">
    <source>
        <dbReference type="Pfam" id="PF01490"/>
    </source>
</evidence>
<keyword evidence="4 5" id="KW-0472">Membrane</keyword>
<dbReference type="PANTHER" id="PTHR22950">
    <property type="entry name" value="AMINO ACID TRANSPORTER"/>
    <property type="match status" value="1"/>
</dbReference>
<evidence type="ECO:0000256" key="1">
    <source>
        <dbReference type="ARBA" id="ARBA00004141"/>
    </source>
</evidence>
<protein>
    <recommendedName>
        <fullName evidence="6">Amino acid transporter transmembrane domain-containing protein</fullName>
    </recommendedName>
</protein>
<keyword evidence="8" id="KW-1185">Reference proteome</keyword>
<evidence type="ECO:0000256" key="3">
    <source>
        <dbReference type="ARBA" id="ARBA00022989"/>
    </source>
</evidence>
<evidence type="ECO:0000256" key="5">
    <source>
        <dbReference type="SAM" id="Phobius"/>
    </source>
</evidence>
<evidence type="ECO:0000256" key="2">
    <source>
        <dbReference type="ARBA" id="ARBA00022692"/>
    </source>
</evidence>
<keyword evidence="3 5" id="KW-1133">Transmembrane helix</keyword>
<proteinExistence type="predicted"/>
<sequence length="180" mass="20095">MWNSDEWIDSVQARHTSAKMRVLHDPSEVLALENRLKHSSDMLGMNGVLCTSMNLVMLLYAFLGFYGYLAFGPSVADSLTLNLPNSSLTIIVKVLLVVKIFLGSALQLYVIVVILTPAMTSNSSKRSPEWKENILRVGLMSFSQDNILKCDLLVAPAKEEIRQYRNTKKNEVVGKTKAMS</sequence>
<name>A0ABR1BPF8_NECAM</name>
<comment type="caution">
    <text evidence="7">The sequence shown here is derived from an EMBL/GenBank/DDBJ whole genome shotgun (WGS) entry which is preliminary data.</text>
</comment>
<feature type="transmembrane region" description="Helical" evidence="5">
    <location>
        <begin position="43"/>
        <end position="70"/>
    </location>
</feature>
<feature type="domain" description="Amino acid transporter transmembrane" evidence="6">
    <location>
        <begin position="29"/>
        <end position="142"/>
    </location>
</feature>
<reference evidence="7 8" key="1">
    <citation type="submission" date="2023-08" db="EMBL/GenBank/DDBJ databases">
        <title>A Necator americanus chromosomal reference genome.</title>
        <authorList>
            <person name="Ilik V."/>
            <person name="Petrzelkova K.J."/>
            <person name="Pardy F."/>
            <person name="Fuh T."/>
            <person name="Niatou-Singa F.S."/>
            <person name="Gouil Q."/>
            <person name="Baker L."/>
            <person name="Ritchie M.E."/>
            <person name="Jex A.R."/>
            <person name="Gazzola D."/>
            <person name="Li H."/>
            <person name="Toshio Fujiwara R."/>
            <person name="Zhan B."/>
            <person name="Aroian R.V."/>
            <person name="Pafco B."/>
            <person name="Schwarz E.M."/>
        </authorList>
    </citation>
    <scope>NUCLEOTIDE SEQUENCE [LARGE SCALE GENOMIC DNA]</scope>
    <source>
        <strain evidence="7 8">Aroian</strain>
        <tissue evidence="7">Whole animal</tissue>
    </source>
</reference>
<accession>A0ABR1BPF8</accession>
<evidence type="ECO:0000256" key="4">
    <source>
        <dbReference type="ARBA" id="ARBA00023136"/>
    </source>
</evidence>